<evidence type="ECO:0000256" key="3">
    <source>
        <dbReference type="ARBA" id="ARBA00022692"/>
    </source>
</evidence>
<keyword evidence="5 10" id="KW-1133">Transmembrane helix</keyword>
<keyword evidence="13" id="KW-1185">Reference proteome</keyword>
<feature type="transmembrane region" description="Helical" evidence="10">
    <location>
        <begin position="50"/>
        <end position="75"/>
    </location>
</feature>
<organism evidence="12 13">
    <name type="scientific">Gaiella occulta</name>
    <dbReference type="NCBI Taxonomy" id="1002870"/>
    <lineage>
        <taxon>Bacteria</taxon>
        <taxon>Bacillati</taxon>
        <taxon>Actinomycetota</taxon>
        <taxon>Thermoleophilia</taxon>
        <taxon>Gaiellales</taxon>
        <taxon>Gaiellaceae</taxon>
        <taxon>Gaiella</taxon>
    </lineage>
</organism>
<evidence type="ECO:0000256" key="1">
    <source>
        <dbReference type="ARBA" id="ARBA00004141"/>
    </source>
</evidence>
<dbReference type="PANTHER" id="PTHR34573">
    <property type="entry name" value="VKC DOMAIN-CONTAINING PROTEIN"/>
    <property type="match status" value="1"/>
</dbReference>
<keyword evidence="4" id="KW-0874">Quinone</keyword>
<evidence type="ECO:0000313" key="12">
    <source>
        <dbReference type="EMBL" id="RDI74326.1"/>
    </source>
</evidence>
<dbReference type="Pfam" id="PF07884">
    <property type="entry name" value="VKOR"/>
    <property type="match status" value="1"/>
</dbReference>
<keyword evidence="6" id="KW-0560">Oxidoreductase</keyword>
<keyword evidence="8" id="KW-1015">Disulfide bond</keyword>
<dbReference type="Gene3D" id="1.20.1440.130">
    <property type="entry name" value="VKOR domain"/>
    <property type="match status" value="1"/>
</dbReference>
<reference evidence="12 13" key="1">
    <citation type="submission" date="2018-07" db="EMBL/GenBank/DDBJ databases">
        <title>High-quality-draft genome sequence of Gaiella occulta.</title>
        <authorList>
            <person name="Severino R."/>
            <person name="Froufe H.J.C."/>
            <person name="Rainey F.A."/>
            <person name="Barroso C."/>
            <person name="Albuquerque L."/>
            <person name="Lobo-Da-Cunha A."/>
            <person name="Da Costa M.S."/>
            <person name="Egas C."/>
        </authorList>
    </citation>
    <scope>NUCLEOTIDE SEQUENCE [LARGE SCALE GENOMIC DNA]</scope>
    <source>
        <strain evidence="12 13">F2-233</strain>
    </source>
</reference>
<feature type="domain" description="Vitamin K epoxide reductase" evidence="11">
    <location>
        <begin position="3"/>
        <end position="131"/>
    </location>
</feature>
<comment type="subcellular location">
    <subcellularLocation>
        <location evidence="1">Membrane</location>
        <topology evidence="1">Multi-pass membrane protein</topology>
    </subcellularLocation>
</comment>
<dbReference type="InterPro" id="IPR038354">
    <property type="entry name" value="VKOR_sf"/>
</dbReference>
<dbReference type="GO" id="GO:0048038">
    <property type="term" value="F:quinone binding"/>
    <property type="evidence" value="ECO:0007669"/>
    <property type="project" value="UniProtKB-KW"/>
</dbReference>
<feature type="transmembrane region" description="Helical" evidence="10">
    <location>
        <begin position="106"/>
        <end position="130"/>
    </location>
</feature>
<evidence type="ECO:0000256" key="10">
    <source>
        <dbReference type="SAM" id="Phobius"/>
    </source>
</evidence>
<comment type="caution">
    <text evidence="12">The sequence shown here is derived from an EMBL/GenBank/DDBJ whole genome shotgun (WGS) entry which is preliminary data.</text>
</comment>
<dbReference type="RefSeq" id="WP_114796329.1">
    <property type="nucleotide sequence ID" value="NZ_QQZY01000004.1"/>
</dbReference>
<keyword evidence="9" id="KW-0676">Redox-active center</keyword>
<reference evidence="13" key="2">
    <citation type="journal article" date="2019" name="MicrobiologyOpen">
        <title>High-quality draft genome sequence of Gaiella occulta isolated from a 150 meter deep mineral water borehole and comparison with the genome sequences of other deep-branching lineages of the phylum Actinobacteria.</title>
        <authorList>
            <person name="Severino R."/>
            <person name="Froufe H.J.C."/>
            <person name="Barroso C."/>
            <person name="Albuquerque L."/>
            <person name="Lobo-da-Cunha A."/>
            <person name="da Costa M.S."/>
            <person name="Egas C."/>
        </authorList>
    </citation>
    <scope>NUCLEOTIDE SEQUENCE [LARGE SCALE GENOMIC DNA]</scope>
    <source>
        <strain evidence="13">F2-233</strain>
    </source>
</reference>
<evidence type="ECO:0000256" key="4">
    <source>
        <dbReference type="ARBA" id="ARBA00022719"/>
    </source>
</evidence>
<name>A0A7M2YW68_9ACTN</name>
<proteinExistence type="inferred from homology"/>
<evidence type="ECO:0000313" key="13">
    <source>
        <dbReference type="Proteomes" id="UP000254134"/>
    </source>
</evidence>
<evidence type="ECO:0000256" key="9">
    <source>
        <dbReference type="ARBA" id="ARBA00023284"/>
    </source>
</evidence>
<evidence type="ECO:0000259" key="11">
    <source>
        <dbReference type="SMART" id="SM00756"/>
    </source>
</evidence>
<dbReference type="InterPro" id="IPR012932">
    <property type="entry name" value="VKOR"/>
</dbReference>
<dbReference type="GO" id="GO:0016491">
    <property type="term" value="F:oxidoreductase activity"/>
    <property type="evidence" value="ECO:0007669"/>
    <property type="project" value="UniProtKB-KW"/>
</dbReference>
<dbReference type="GO" id="GO:0016020">
    <property type="term" value="C:membrane"/>
    <property type="evidence" value="ECO:0007669"/>
    <property type="project" value="UniProtKB-SubCell"/>
</dbReference>
<comment type="similarity">
    <text evidence="2">Belongs to the VKOR family.</text>
</comment>
<protein>
    <submittedName>
        <fullName evidence="12">Vitamin K epoxide reductase family</fullName>
    </submittedName>
</protein>
<dbReference type="SMART" id="SM00756">
    <property type="entry name" value="VKc"/>
    <property type="match status" value="1"/>
</dbReference>
<keyword evidence="3 10" id="KW-0812">Transmembrane</keyword>
<gene>
    <name evidence="12" type="ORF">Gocc_1902</name>
</gene>
<dbReference type="Proteomes" id="UP000254134">
    <property type="component" value="Unassembled WGS sequence"/>
</dbReference>
<sequence>MSDRALRLALLGVSAAGVAVAGYLTAVHYRPAALICTGGGGCETVRESEYAVLAGVPVAVLGLAAWAAALALTLWGSELARTLTAALALSAAAFAAYLVLLQLFVIDAVCVWCIVNDVVLVPLLAVLALLRLRTAGSRGEG</sequence>
<feature type="transmembrane region" description="Helical" evidence="10">
    <location>
        <begin position="82"/>
        <end position="100"/>
    </location>
</feature>
<evidence type="ECO:0000256" key="8">
    <source>
        <dbReference type="ARBA" id="ARBA00023157"/>
    </source>
</evidence>
<evidence type="ECO:0000256" key="2">
    <source>
        <dbReference type="ARBA" id="ARBA00006214"/>
    </source>
</evidence>
<dbReference type="AlphaFoldDB" id="A0A7M2YW68"/>
<accession>A0A7M2YW68</accession>
<dbReference type="PANTHER" id="PTHR34573:SF1">
    <property type="entry name" value="VITAMIN K EPOXIDE REDUCTASE DOMAIN-CONTAINING PROTEIN"/>
    <property type="match status" value="1"/>
</dbReference>
<evidence type="ECO:0000256" key="6">
    <source>
        <dbReference type="ARBA" id="ARBA00023002"/>
    </source>
</evidence>
<evidence type="ECO:0000256" key="7">
    <source>
        <dbReference type="ARBA" id="ARBA00023136"/>
    </source>
</evidence>
<dbReference type="EMBL" id="QQZY01000004">
    <property type="protein sequence ID" value="RDI74326.1"/>
    <property type="molecule type" value="Genomic_DNA"/>
</dbReference>
<evidence type="ECO:0000256" key="5">
    <source>
        <dbReference type="ARBA" id="ARBA00022989"/>
    </source>
</evidence>
<keyword evidence="7 10" id="KW-0472">Membrane</keyword>